<dbReference type="PANTHER" id="PTHR31111">
    <property type="entry name" value="BNAA05G37150D PROTEIN-RELATED"/>
    <property type="match status" value="1"/>
</dbReference>
<evidence type="ECO:0000259" key="1">
    <source>
        <dbReference type="PROSITE" id="PS50181"/>
    </source>
</evidence>
<feature type="domain" description="F-box" evidence="1">
    <location>
        <begin position="12"/>
        <end position="62"/>
    </location>
</feature>
<dbReference type="PANTHER" id="PTHR31111:SF125">
    <property type="entry name" value="F-BOX PROTEIN CPR30-LIKE"/>
    <property type="match status" value="1"/>
</dbReference>
<dbReference type="PROSITE" id="PS50181">
    <property type="entry name" value="FBOX"/>
    <property type="match status" value="1"/>
</dbReference>
<dbReference type="InterPro" id="IPR013187">
    <property type="entry name" value="F-box-assoc_dom_typ3"/>
</dbReference>
<dbReference type="NCBIfam" id="TIGR01640">
    <property type="entry name" value="F_box_assoc_1"/>
    <property type="match status" value="1"/>
</dbReference>
<evidence type="ECO:0000313" key="3">
    <source>
        <dbReference type="Proteomes" id="UP001408789"/>
    </source>
</evidence>
<dbReference type="AlphaFoldDB" id="A0AAP0DCL1"/>
<proteinExistence type="predicted"/>
<dbReference type="Proteomes" id="UP001408789">
    <property type="component" value="Unassembled WGS sequence"/>
</dbReference>
<dbReference type="Pfam" id="PF08268">
    <property type="entry name" value="FBA_3"/>
    <property type="match status" value="1"/>
</dbReference>
<name>A0AAP0DCL1_9ASTR</name>
<keyword evidence="3" id="KW-1185">Reference proteome</keyword>
<dbReference type="Pfam" id="PF00646">
    <property type="entry name" value="F-box"/>
    <property type="match status" value="1"/>
</dbReference>
<evidence type="ECO:0000313" key="2">
    <source>
        <dbReference type="EMBL" id="KAK9072021.1"/>
    </source>
</evidence>
<protein>
    <recommendedName>
        <fullName evidence="1">F-box domain-containing protein</fullName>
    </recommendedName>
</protein>
<reference evidence="2 3" key="1">
    <citation type="submission" date="2024-04" db="EMBL/GenBank/DDBJ databases">
        <title>The reference genome of an endangered Asteraceae, Deinandra increscens subsp. villosa, native to the Central Coast of California.</title>
        <authorList>
            <person name="Guilliams M."/>
            <person name="Hasenstab-Lehman K."/>
            <person name="Meyer R."/>
            <person name="Mcevoy S."/>
        </authorList>
    </citation>
    <scope>NUCLEOTIDE SEQUENCE [LARGE SCALE GENOMIC DNA]</scope>
    <source>
        <tissue evidence="2">Leaf</tissue>
    </source>
</reference>
<dbReference type="EMBL" id="JBCNJP010000010">
    <property type="protein sequence ID" value="KAK9072021.1"/>
    <property type="molecule type" value="Genomic_DNA"/>
</dbReference>
<sequence>METLEEEEEQSTMMVDRFPNEIIDDILSRLPVKSILRSRSVSKPWLSRISDPSFTILHFARHRTAVFIAAYDTLTRKRYFLSAAPDGGPVTHLITFDDSYDTDYTAAEHLNGLVCFTCTKLFSGNDSVHAFIVNPSTRQMFKIPHPPYKTNYRHICFLFGFDECRNEHKILVVRKALRSTTVDFMVFCMSNYTWRKINADPPADFSWDRLSCDLDAGVCVNGVVHMMLLDSSFDILGFDFKLEKLSFIRVPQAVVPRVNVTLYHRNGQDFMKSNKPFMMNINGCLGVVCHDSVTERNEIHVWILRDYDNRVWVKEIVTFPESWIEVGSPLPLPVDVYMDEIIFSSRKVSGNVIRLHVYNMKTRCFKSLPQVTLDDQFVSSENMRFNHIKCYVENIMPL</sequence>
<organism evidence="2 3">
    <name type="scientific">Deinandra increscens subsp. villosa</name>
    <dbReference type="NCBI Taxonomy" id="3103831"/>
    <lineage>
        <taxon>Eukaryota</taxon>
        <taxon>Viridiplantae</taxon>
        <taxon>Streptophyta</taxon>
        <taxon>Embryophyta</taxon>
        <taxon>Tracheophyta</taxon>
        <taxon>Spermatophyta</taxon>
        <taxon>Magnoliopsida</taxon>
        <taxon>eudicotyledons</taxon>
        <taxon>Gunneridae</taxon>
        <taxon>Pentapetalae</taxon>
        <taxon>asterids</taxon>
        <taxon>campanulids</taxon>
        <taxon>Asterales</taxon>
        <taxon>Asteraceae</taxon>
        <taxon>Asteroideae</taxon>
        <taxon>Heliantheae alliance</taxon>
        <taxon>Madieae</taxon>
        <taxon>Madiinae</taxon>
        <taxon>Deinandra</taxon>
    </lineage>
</organism>
<dbReference type="SUPFAM" id="SSF81383">
    <property type="entry name" value="F-box domain"/>
    <property type="match status" value="1"/>
</dbReference>
<comment type="caution">
    <text evidence="2">The sequence shown here is derived from an EMBL/GenBank/DDBJ whole genome shotgun (WGS) entry which is preliminary data.</text>
</comment>
<accession>A0AAP0DCL1</accession>
<dbReference type="SMART" id="SM00256">
    <property type="entry name" value="FBOX"/>
    <property type="match status" value="1"/>
</dbReference>
<dbReference type="InterPro" id="IPR017451">
    <property type="entry name" value="F-box-assoc_interact_dom"/>
</dbReference>
<gene>
    <name evidence="2" type="ORF">SSX86_008453</name>
</gene>
<dbReference type="Gene3D" id="1.20.1280.50">
    <property type="match status" value="1"/>
</dbReference>
<dbReference type="CDD" id="cd22157">
    <property type="entry name" value="F-box_AtFBW1-like"/>
    <property type="match status" value="1"/>
</dbReference>
<dbReference type="InterPro" id="IPR036047">
    <property type="entry name" value="F-box-like_dom_sf"/>
</dbReference>
<dbReference type="InterPro" id="IPR001810">
    <property type="entry name" value="F-box_dom"/>
</dbReference>